<evidence type="ECO:0000313" key="3">
    <source>
        <dbReference type="Proteomes" id="UP000594873"/>
    </source>
</evidence>
<dbReference type="Gene3D" id="3.40.470.10">
    <property type="entry name" value="Uracil-DNA glycosylase-like domain"/>
    <property type="match status" value="1"/>
</dbReference>
<feature type="domain" description="Uracil-DNA glycosylase-like" evidence="1">
    <location>
        <begin position="7"/>
        <end position="157"/>
    </location>
</feature>
<evidence type="ECO:0000313" key="2">
    <source>
        <dbReference type="EMBL" id="QPQ54928.1"/>
    </source>
</evidence>
<dbReference type="InterPro" id="IPR005122">
    <property type="entry name" value="Uracil-DNA_glycosylase-like"/>
</dbReference>
<dbReference type="RefSeq" id="WP_200971604.1">
    <property type="nucleotide sequence ID" value="NZ_CP065592.1"/>
</dbReference>
<keyword evidence="2" id="KW-0326">Glycosidase</keyword>
<evidence type="ECO:0000259" key="1">
    <source>
        <dbReference type="SMART" id="SM00986"/>
    </source>
</evidence>
<keyword evidence="2" id="KW-0378">Hydrolase</keyword>
<dbReference type="SMART" id="SM00987">
    <property type="entry name" value="UreE_C"/>
    <property type="match status" value="1"/>
</dbReference>
<dbReference type="KEGG" id="sflv:IC614_11540"/>
<name>A0A7T2GJB1_9SPHN</name>
<proteinExistence type="predicted"/>
<reference evidence="2 3" key="1">
    <citation type="submission" date="2020-11" db="EMBL/GenBank/DDBJ databases">
        <title>Genome seq and assembly of Sphingosinicella sp.</title>
        <authorList>
            <person name="Chhetri G."/>
        </authorList>
    </citation>
    <scope>NUCLEOTIDE SEQUENCE [LARGE SCALE GENOMIC DNA]</scope>
    <source>
        <strain evidence="2 3">UDD2</strain>
    </source>
</reference>
<dbReference type="InterPro" id="IPR026353">
    <property type="entry name" value="Hypoxan-DNA_Glyclase"/>
</dbReference>
<dbReference type="SUPFAM" id="SSF52141">
    <property type="entry name" value="Uracil-DNA glycosylase-like"/>
    <property type="match status" value="1"/>
</dbReference>
<dbReference type="EC" id="3.2.2.15" evidence="2"/>
<dbReference type="EMBL" id="CP065592">
    <property type="protein sequence ID" value="QPQ54928.1"/>
    <property type="molecule type" value="Genomic_DNA"/>
</dbReference>
<organism evidence="2 3">
    <name type="scientific">Allosphingosinicella flava</name>
    <dbReference type="NCBI Taxonomy" id="2771430"/>
    <lineage>
        <taxon>Bacteria</taxon>
        <taxon>Pseudomonadati</taxon>
        <taxon>Pseudomonadota</taxon>
        <taxon>Alphaproteobacteria</taxon>
        <taxon>Sphingomonadales</taxon>
        <taxon>Sphingomonadaceae</taxon>
        <taxon>Allosphingosinicella</taxon>
    </lineage>
</organism>
<dbReference type="SMART" id="SM00986">
    <property type="entry name" value="UDG"/>
    <property type="match status" value="1"/>
</dbReference>
<dbReference type="CDD" id="cd10032">
    <property type="entry name" value="UDG-F6_HDG"/>
    <property type="match status" value="1"/>
</dbReference>
<accession>A0A7T2GJB1</accession>
<dbReference type="Pfam" id="PF03167">
    <property type="entry name" value="UDG"/>
    <property type="match status" value="1"/>
</dbReference>
<dbReference type="Proteomes" id="UP000594873">
    <property type="component" value="Chromosome"/>
</dbReference>
<dbReference type="AlphaFoldDB" id="A0A7T2GJB1"/>
<dbReference type="InterPro" id="IPR036895">
    <property type="entry name" value="Uracil-DNA_glycosylase-like_sf"/>
</dbReference>
<gene>
    <name evidence="2" type="ORF">IC614_11540</name>
</gene>
<dbReference type="NCBIfam" id="TIGR04274">
    <property type="entry name" value="hypoxanDNAglyco"/>
    <property type="match status" value="1"/>
</dbReference>
<protein>
    <submittedName>
        <fullName evidence="2">DNA-deoxyinosine glycosylase</fullName>
        <ecNumber evidence="2">3.2.2.15</ecNumber>
    </submittedName>
</protein>
<keyword evidence="3" id="KW-1185">Reference proteome</keyword>
<sequence>MRKISFQPVADSQSRILIVGSLPGEQSLAKAEYYGNPLNQFWRLMSGVIERPLVPLPYLQRLEALRAAKVGLWDVVASARRAGSLDAAIRDPETNDLAGLAAALPALRAVGFNGGTAFAAGRRLLAGSALVLLPLPSSSPAYTLSFESKLEKWMELRAFL</sequence>
<dbReference type="GO" id="GO:0033958">
    <property type="term" value="F:DNA-deoxyinosine glycosylase activity"/>
    <property type="evidence" value="ECO:0007669"/>
    <property type="project" value="UniProtKB-EC"/>
</dbReference>